<comment type="caution">
    <text evidence="5">The sequence shown here is derived from an EMBL/GenBank/DDBJ whole genome shotgun (WGS) entry which is preliminary data.</text>
</comment>
<evidence type="ECO:0000259" key="3">
    <source>
        <dbReference type="PROSITE" id="PS50404"/>
    </source>
</evidence>
<evidence type="ECO:0000256" key="1">
    <source>
        <dbReference type="ARBA" id="ARBA00023604"/>
    </source>
</evidence>
<dbReference type="PANTHER" id="PTHR34598">
    <property type="entry name" value="BLL6449 PROTEIN"/>
    <property type="match status" value="1"/>
</dbReference>
<accession>A0AB34JGF8</accession>
<dbReference type="Gene3D" id="1.20.1050.10">
    <property type="match status" value="1"/>
</dbReference>
<dbReference type="Pfam" id="PF13417">
    <property type="entry name" value="GST_N_3"/>
    <property type="match status" value="1"/>
</dbReference>
<dbReference type="AlphaFoldDB" id="A0AB34JGF8"/>
<dbReference type="PROSITE" id="PS50405">
    <property type="entry name" value="GST_CTER"/>
    <property type="match status" value="1"/>
</dbReference>
<dbReference type="PANTHER" id="PTHR34598:SF3">
    <property type="entry name" value="OXIDOREDUCTASE AN1597"/>
    <property type="match status" value="1"/>
</dbReference>
<dbReference type="InterPro" id="IPR036249">
    <property type="entry name" value="Thioredoxin-like_sf"/>
</dbReference>
<reference evidence="5 6" key="1">
    <citation type="journal article" date="2024" name="Science">
        <title>Giant polyketide synthase enzymes in the biosynthesis of giant marine polyether toxins.</title>
        <authorList>
            <person name="Fallon T.R."/>
            <person name="Shende V.V."/>
            <person name="Wierzbicki I.H."/>
            <person name="Pendleton A.L."/>
            <person name="Watervoot N.F."/>
            <person name="Auber R.P."/>
            <person name="Gonzalez D.J."/>
            <person name="Wisecaver J.H."/>
            <person name="Moore B.S."/>
        </authorList>
    </citation>
    <scope>NUCLEOTIDE SEQUENCE [LARGE SCALE GENOMIC DNA]</scope>
    <source>
        <strain evidence="5 6">12B1</strain>
    </source>
</reference>
<sequence>MLTALRRGAPASTLPRLARSSATRPAKPVFFDMKHSNNAARVRLWLALTRCDEVEHRFVQYRELQTPAFIAVNPLKKVPALIRADGEAVFESSVILNYLEDKYNCLEDKEGEPHARSHFRPATPEARQLAELMCRLHDLYIASPNCTAPGFSHSQGAMYLSTRWHGRARGMDPATRAAKLAEIWQQLCWLESHAGSPFLVGGASHLTFADLTWFPTAVFMEFMLPSVFGWPAIFDPGAATPFPKLAAWYQGLKRTAPFDQVHADIWNYWVEMSEKGQFEPIREEIASNPFLKYQFGVTQKVVLHYQEPPPPGKQTGRYIGQPDRGDVVDEHLPCEVLLRDGRELHPTASLESMGFQLAFKPTACANFSDRKAIVETYYDEMIELIKDNSGADRVFIFDHTIRKSGQSNLNATGAGSAAPVPRVHCDYTADGAPRRMEQLGKEGIFSRLRGRNLTPEEVAELMEGRFAFINVWRSICDDGPVMQHPLAVCDERSVHSEDHFRYALRFPDRTGENYSLKFSDSHRWYSYPWMTKDECLIFKVYDKKVDGPRFVYHTAFQDPRSPPSALPRQSIEVRAIAFFDVPWASK</sequence>
<dbReference type="SUPFAM" id="SSF52833">
    <property type="entry name" value="Thioredoxin-like"/>
    <property type="match status" value="1"/>
</dbReference>
<keyword evidence="6" id="KW-1185">Reference proteome</keyword>
<evidence type="ECO:0008006" key="7">
    <source>
        <dbReference type="Google" id="ProtNLM"/>
    </source>
</evidence>
<comment type="similarity">
    <text evidence="1">Belongs to the asaB hydroxylase/desaturase family.</text>
</comment>
<feature type="region of interest" description="Disordered" evidence="2">
    <location>
        <begin position="1"/>
        <end position="20"/>
    </location>
</feature>
<dbReference type="EMBL" id="JBGBPQ010000009">
    <property type="protein sequence ID" value="KAL1520033.1"/>
    <property type="molecule type" value="Genomic_DNA"/>
</dbReference>
<feature type="domain" description="GST C-terminal" evidence="4">
    <location>
        <begin position="123"/>
        <end position="278"/>
    </location>
</feature>
<dbReference type="InterPro" id="IPR044053">
    <property type="entry name" value="AsaB-like"/>
</dbReference>
<protein>
    <recommendedName>
        <fullName evidence="7">Glutathione transferase</fullName>
    </recommendedName>
</protein>
<dbReference type="SUPFAM" id="SSF47616">
    <property type="entry name" value="GST C-terminal domain-like"/>
    <property type="match status" value="1"/>
</dbReference>
<dbReference type="Gene3D" id="3.40.30.10">
    <property type="entry name" value="Glutaredoxin"/>
    <property type="match status" value="1"/>
</dbReference>
<evidence type="ECO:0000313" key="5">
    <source>
        <dbReference type="EMBL" id="KAL1520033.1"/>
    </source>
</evidence>
<dbReference type="InterPro" id="IPR004045">
    <property type="entry name" value="Glutathione_S-Trfase_N"/>
</dbReference>
<gene>
    <name evidence="5" type="ORF">AB1Y20_023511</name>
</gene>
<dbReference type="CDD" id="cd00570">
    <property type="entry name" value="GST_N_family"/>
    <property type="match status" value="1"/>
</dbReference>
<feature type="domain" description="GST N-terminal" evidence="3">
    <location>
        <begin position="26"/>
        <end position="107"/>
    </location>
</feature>
<dbReference type="NCBIfam" id="NF041278">
    <property type="entry name" value="CmcJ_NvfI_EfuI"/>
    <property type="match status" value="1"/>
</dbReference>
<name>A0AB34JGF8_PRYPA</name>
<proteinExistence type="inferred from homology"/>
<dbReference type="GO" id="GO:0016491">
    <property type="term" value="F:oxidoreductase activity"/>
    <property type="evidence" value="ECO:0007669"/>
    <property type="project" value="InterPro"/>
</dbReference>
<evidence type="ECO:0000256" key="2">
    <source>
        <dbReference type="SAM" id="MobiDB-lite"/>
    </source>
</evidence>
<dbReference type="PROSITE" id="PS50404">
    <property type="entry name" value="GST_NTER"/>
    <property type="match status" value="1"/>
</dbReference>
<dbReference type="Pfam" id="PF13410">
    <property type="entry name" value="GST_C_2"/>
    <property type="match status" value="1"/>
</dbReference>
<organism evidence="5 6">
    <name type="scientific">Prymnesium parvum</name>
    <name type="common">Toxic golden alga</name>
    <dbReference type="NCBI Taxonomy" id="97485"/>
    <lineage>
        <taxon>Eukaryota</taxon>
        <taxon>Haptista</taxon>
        <taxon>Haptophyta</taxon>
        <taxon>Prymnesiophyceae</taxon>
        <taxon>Prymnesiales</taxon>
        <taxon>Prymnesiaceae</taxon>
        <taxon>Prymnesium</taxon>
    </lineage>
</organism>
<dbReference type="InterPro" id="IPR010987">
    <property type="entry name" value="Glutathione-S-Trfase_C-like"/>
</dbReference>
<evidence type="ECO:0000259" key="4">
    <source>
        <dbReference type="PROSITE" id="PS50405"/>
    </source>
</evidence>
<dbReference type="Proteomes" id="UP001515480">
    <property type="component" value="Unassembled WGS sequence"/>
</dbReference>
<dbReference type="InterPro" id="IPR036282">
    <property type="entry name" value="Glutathione-S-Trfase_C_sf"/>
</dbReference>
<evidence type="ECO:0000313" key="6">
    <source>
        <dbReference type="Proteomes" id="UP001515480"/>
    </source>
</evidence>